<comment type="caution">
    <text evidence="9">The sequence shown here is derived from an EMBL/GenBank/DDBJ whole genome shotgun (WGS) entry which is preliminary data.</text>
</comment>
<dbReference type="GO" id="GO:0034599">
    <property type="term" value="P:cellular response to oxidative stress"/>
    <property type="evidence" value="ECO:0007669"/>
    <property type="project" value="TreeGrafter"/>
</dbReference>
<dbReference type="OrthoDB" id="77405at2759"/>
<dbReference type="NCBIfam" id="TIGR00401">
    <property type="entry name" value="msrA"/>
    <property type="match status" value="1"/>
</dbReference>
<proteinExistence type="inferred from homology"/>
<dbReference type="EMBL" id="CAKKNE010000002">
    <property type="protein sequence ID" value="CAH0368571.1"/>
    <property type="molecule type" value="Genomic_DNA"/>
</dbReference>
<comment type="catalytic activity">
    <reaction evidence="7">
        <text>[thioredoxin]-disulfide + L-methionine + H2O = L-methionine (S)-S-oxide + [thioredoxin]-dithiol</text>
        <dbReference type="Rhea" id="RHEA:19993"/>
        <dbReference type="Rhea" id="RHEA-COMP:10698"/>
        <dbReference type="Rhea" id="RHEA-COMP:10700"/>
        <dbReference type="ChEBI" id="CHEBI:15377"/>
        <dbReference type="ChEBI" id="CHEBI:29950"/>
        <dbReference type="ChEBI" id="CHEBI:50058"/>
        <dbReference type="ChEBI" id="CHEBI:57844"/>
        <dbReference type="ChEBI" id="CHEBI:58772"/>
        <dbReference type="EC" id="1.8.4.11"/>
    </reaction>
</comment>
<comment type="catalytic activity">
    <reaction evidence="6">
        <text>L-methionyl-[protein] + [thioredoxin]-disulfide + H2O = L-methionyl-(S)-S-oxide-[protein] + [thioredoxin]-dithiol</text>
        <dbReference type="Rhea" id="RHEA:14217"/>
        <dbReference type="Rhea" id="RHEA-COMP:10698"/>
        <dbReference type="Rhea" id="RHEA-COMP:10700"/>
        <dbReference type="Rhea" id="RHEA-COMP:12313"/>
        <dbReference type="Rhea" id="RHEA-COMP:12315"/>
        <dbReference type="ChEBI" id="CHEBI:15377"/>
        <dbReference type="ChEBI" id="CHEBI:16044"/>
        <dbReference type="ChEBI" id="CHEBI:29950"/>
        <dbReference type="ChEBI" id="CHEBI:44120"/>
        <dbReference type="ChEBI" id="CHEBI:50058"/>
        <dbReference type="EC" id="1.8.4.11"/>
    </reaction>
</comment>
<feature type="domain" description="Peptide methionine sulphoxide reductase MsrA" evidence="8">
    <location>
        <begin position="78"/>
        <end position="225"/>
    </location>
</feature>
<dbReference type="InterPro" id="IPR050162">
    <property type="entry name" value="MsrA_MetSO_reductase"/>
</dbReference>
<dbReference type="SUPFAM" id="SSF55068">
    <property type="entry name" value="Peptide methionine sulfoxide reductase"/>
    <property type="match status" value="1"/>
</dbReference>
<keyword evidence="3" id="KW-0560">Oxidoreductase</keyword>
<dbReference type="HAMAP" id="MF_01401">
    <property type="entry name" value="MsrA"/>
    <property type="match status" value="1"/>
</dbReference>
<gene>
    <name evidence="9" type="ORF">PECAL_2P16400</name>
</gene>
<evidence type="ECO:0000256" key="2">
    <source>
        <dbReference type="ARBA" id="ARBA00012502"/>
    </source>
</evidence>
<evidence type="ECO:0000259" key="8">
    <source>
        <dbReference type="Pfam" id="PF01625"/>
    </source>
</evidence>
<accession>A0A8J2SDS1</accession>
<sequence length="240" mass="26187">MRRALVLATTTARAVRFGRVLAPVGLLGGASLLSSARARKKIDYESLTGLPESWAAEAAKHALAGNTPTRSDGGYEIATFAGGCFWGVELRFQRVPGVIATASGYVQGHKSEPTYKEVSARSTGHTEAVQLIFDPGVVSYADLLEIYWDRLGDDATRANAVGNDRGPQYRSGVYALSERQLAAAEASLSKRQERFAKPIATEVEMQRGVFWPAEEYHQQYLEKGGQSARKKETEPIRCYG</sequence>
<dbReference type="InterPro" id="IPR036509">
    <property type="entry name" value="Met_Sox_Rdtase_MsrA_sf"/>
</dbReference>
<evidence type="ECO:0000256" key="1">
    <source>
        <dbReference type="ARBA" id="ARBA00005591"/>
    </source>
</evidence>
<dbReference type="EC" id="1.8.4.11" evidence="2"/>
<evidence type="ECO:0000256" key="3">
    <source>
        <dbReference type="ARBA" id="ARBA00023002"/>
    </source>
</evidence>
<dbReference type="Pfam" id="PF01625">
    <property type="entry name" value="PMSR"/>
    <property type="match status" value="1"/>
</dbReference>
<dbReference type="AlphaFoldDB" id="A0A8J2SDS1"/>
<organism evidence="9 10">
    <name type="scientific">Pelagomonas calceolata</name>
    <dbReference type="NCBI Taxonomy" id="35677"/>
    <lineage>
        <taxon>Eukaryota</taxon>
        <taxon>Sar</taxon>
        <taxon>Stramenopiles</taxon>
        <taxon>Ochrophyta</taxon>
        <taxon>Pelagophyceae</taxon>
        <taxon>Pelagomonadales</taxon>
        <taxon>Pelagomonadaceae</taxon>
        <taxon>Pelagomonas</taxon>
    </lineage>
</organism>
<protein>
    <recommendedName>
        <fullName evidence="2">peptide-methionine (S)-S-oxide reductase</fullName>
        <ecNumber evidence="2">1.8.4.11</ecNumber>
    </recommendedName>
    <alternativeName>
        <fullName evidence="5">Peptide-methionine (S)-S-oxide reductase</fullName>
    </alternativeName>
    <alternativeName>
        <fullName evidence="4">Protein-methionine-S-oxide reductase</fullName>
    </alternativeName>
</protein>
<dbReference type="Gene3D" id="3.30.1060.10">
    <property type="entry name" value="Peptide methionine sulphoxide reductase MsrA"/>
    <property type="match status" value="1"/>
</dbReference>
<evidence type="ECO:0000256" key="4">
    <source>
        <dbReference type="ARBA" id="ARBA00030273"/>
    </source>
</evidence>
<reference evidence="9" key="1">
    <citation type="submission" date="2021-11" db="EMBL/GenBank/DDBJ databases">
        <authorList>
            <consortium name="Genoscope - CEA"/>
            <person name="William W."/>
        </authorList>
    </citation>
    <scope>NUCLEOTIDE SEQUENCE</scope>
</reference>
<dbReference type="PANTHER" id="PTHR42799">
    <property type="entry name" value="MITOCHONDRIAL PEPTIDE METHIONINE SULFOXIDE REDUCTASE"/>
    <property type="match status" value="1"/>
</dbReference>
<evidence type="ECO:0000256" key="5">
    <source>
        <dbReference type="ARBA" id="ARBA00030643"/>
    </source>
</evidence>
<dbReference type="Proteomes" id="UP000789595">
    <property type="component" value="Unassembled WGS sequence"/>
</dbReference>
<dbReference type="PANTHER" id="PTHR42799:SF2">
    <property type="entry name" value="MITOCHONDRIAL PEPTIDE METHIONINE SULFOXIDE REDUCTASE"/>
    <property type="match status" value="1"/>
</dbReference>
<evidence type="ECO:0000313" key="10">
    <source>
        <dbReference type="Proteomes" id="UP000789595"/>
    </source>
</evidence>
<comment type="similarity">
    <text evidence="1">Belongs to the MsrA Met sulfoxide reductase family.</text>
</comment>
<keyword evidence="10" id="KW-1185">Reference proteome</keyword>
<name>A0A8J2SDS1_9STRA</name>
<evidence type="ECO:0000256" key="6">
    <source>
        <dbReference type="ARBA" id="ARBA00047806"/>
    </source>
</evidence>
<evidence type="ECO:0000256" key="7">
    <source>
        <dbReference type="ARBA" id="ARBA00048782"/>
    </source>
</evidence>
<evidence type="ECO:0000313" key="9">
    <source>
        <dbReference type="EMBL" id="CAH0368571.1"/>
    </source>
</evidence>
<dbReference type="GO" id="GO:0005737">
    <property type="term" value="C:cytoplasm"/>
    <property type="evidence" value="ECO:0007669"/>
    <property type="project" value="TreeGrafter"/>
</dbReference>
<dbReference type="GO" id="GO:0008113">
    <property type="term" value="F:peptide-methionine (S)-S-oxide reductase activity"/>
    <property type="evidence" value="ECO:0007669"/>
    <property type="project" value="UniProtKB-EC"/>
</dbReference>
<dbReference type="InterPro" id="IPR002569">
    <property type="entry name" value="Met_Sox_Rdtase_MsrA_dom"/>
</dbReference>